<evidence type="ECO:0000256" key="1">
    <source>
        <dbReference type="SAM" id="MobiDB-lite"/>
    </source>
</evidence>
<feature type="region of interest" description="Disordered" evidence="1">
    <location>
        <begin position="84"/>
        <end position="107"/>
    </location>
</feature>
<sequence>MDNHRTDIKAASSHHSGTRLISEEDLASVGLQNNPNLSPSSRDSNDSSGTATSDSGSGNFIYLIASVLAVVMIVMISMGKPIGSESSDDPVGSYSSPGISEQNLSSHNSSWIAPEGEFQLQATFDKAISLISGYEVGEKLDSFGFLTPQAIVEVLGKASSGEATYSTSQSTPFLIRLDYRSKEASIDILLEELGASYKISSLSFQHLKSEKFADKNGSLTKDDFANIQVGMPYLDLLNTVGIPDDVYVSGLSGYGEAPTFTYRLSDSHSVLIHFDSQRKVKDIQSKEEAATPASSTSTAQ</sequence>
<feature type="compositionally biased region" description="Polar residues" evidence="1">
    <location>
        <begin position="93"/>
        <end position="107"/>
    </location>
</feature>
<feature type="compositionally biased region" description="Low complexity" evidence="1">
    <location>
        <begin position="33"/>
        <end position="54"/>
    </location>
</feature>
<evidence type="ECO:0000313" key="3">
    <source>
        <dbReference type="EMBL" id="MBK4779825.1"/>
    </source>
</evidence>
<dbReference type="EMBL" id="CP072329">
    <property type="protein sequence ID" value="QUB38784.1"/>
    <property type="molecule type" value="Genomic_DNA"/>
</dbReference>
<evidence type="ECO:0000256" key="2">
    <source>
        <dbReference type="SAM" id="Phobius"/>
    </source>
</evidence>
<evidence type="ECO:0000313" key="5">
    <source>
        <dbReference type="Proteomes" id="UP000676511"/>
    </source>
</evidence>
<dbReference type="AlphaFoldDB" id="A0A9X1BCW4"/>
<dbReference type="EMBL" id="MRXX01000007">
    <property type="protein sequence ID" value="MBK4779825.1"/>
    <property type="molecule type" value="Genomic_DNA"/>
</dbReference>
<dbReference type="RefSeq" id="WP_200772822.1">
    <property type="nucleotide sequence ID" value="NZ_CP072329.1"/>
</dbReference>
<evidence type="ECO:0000313" key="6">
    <source>
        <dbReference type="Proteomes" id="UP001138780"/>
    </source>
</evidence>
<keyword evidence="2" id="KW-0472">Membrane</keyword>
<dbReference type="Proteomes" id="UP000676511">
    <property type="component" value="Chromosome"/>
</dbReference>
<accession>A0A9X1BCW4</accession>
<name>A0A9X1BCW4_9STRE</name>
<dbReference type="Proteomes" id="UP001138780">
    <property type="component" value="Unassembled WGS sequence"/>
</dbReference>
<keyword evidence="5" id="KW-1185">Reference proteome</keyword>
<keyword evidence="2" id="KW-1133">Transmembrane helix</keyword>
<feature type="transmembrane region" description="Helical" evidence="2">
    <location>
        <begin position="60"/>
        <end position="78"/>
    </location>
</feature>
<keyword evidence="2" id="KW-0812">Transmembrane</keyword>
<protein>
    <submittedName>
        <fullName evidence="3">Uncharacterized protein</fullName>
    </submittedName>
</protein>
<reference evidence="3" key="1">
    <citation type="submission" date="2016-12" db="EMBL/GenBank/DDBJ databases">
        <title>Draft genome of Streptococcus lactarius CCUG 66490T type strain.</title>
        <authorList>
            <person name="Salva-Serra F."/>
            <person name="Engstrom-Jakobsson H."/>
            <person name="Thorell K."/>
            <person name="Gomila M."/>
            <person name="Gonzales-Siles L."/>
            <person name="Busquets A."/>
            <person name="Jaen-Luchoro D."/>
            <person name="Karlsson R."/>
            <person name="Kristiansson E."/>
            <person name="Moore E."/>
        </authorList>
    </citation>
    <scope>NUCLEOTIDE SEQUENCE</scope>
    <source>
        <strain evidence="3">CCUG 66490</strain>
    </source>
</reference>
<reference evidence="4 5" key="2">
    <citation type="submission" date="2021-03" db="EMBL/GenBank/DDBJ databases">
        <title>Human Oral Microbial Genomes.</title>
        <authorList>
            <person name="Johnston C.D."/>
            <person name="Chen T."/>
            <person name="Dewhirst F.E."/>
        </authorList>
    </citation>
    <scope>NUCLEOTIDE SEQUENCE [LARGE SCALE GENOMIC DNA]</scope>
    <source>
        <strain evidence="4 5">CCUG 66490</strain>
    </source>
</reference>
<feature type="region of interest" description="Disordered" evidence="1">
    <location>
        <begin position="30"/>
        <end position="54"/>
    </location>
</feature>
<proteinExistence type="predicted"/>
<gene>
    <name evidence="3" type="ORF">BTU61_06355</name>
    <name evidence="4" type="ORF">J4854_09635</name>
</gene>
<evidence type="ECO:0000313" key="4">
    <source>
        <dbReference type="EMBL" id="QUB38784.1"/>
    </source>
</evidence>
<organism evidence="3 6">
    <name type="scientific">Streptococcus lactarius</name>
    <dbReference type="NCBI Taxonomy" id="684066"/>
    <lineage>
        <taxon>Bacteria</taxon>
        <taxon>Bacillati</taxon>
        <taxon>Bacillota</taxon>
        <taxon>Bacilli</taxon>
        <taxon>Lactobacillales</taxon>
        <taxon>Streptococcaceae</taxon>
        <taxon>Streptococcus</taxon>
    </lineage>
</organism>